<evidence type="ECO:0000256" key="10">
    <source>
        <dbReference type="ARBA" id="ARBA00022917"/>
    </source>
</evidence>
<dbReference type="GO" id="GO:0002161">
    <property type="term" value="F:aminoacyl-tRNA deacylase activity"/>
    <property type="evidence" value="ECO:0007669"/>
    <property type="project" value="InterPro"/>
</dbReference>
<keyword evidence="8 14" id="KW-0862">Zinc</keyword>
<comment type="function">
    <text evidence="12 14">Catalyzes the attachment of isoleucine to tRNA(Ile). As IleRS can inadvertently accommodate and process structurally similar amino acids such as valine, to avoid such errors it has two additional distinct tRNA(Ile)-dependent editing activities. One activity is designated as 'pretransfer' editing and involves the hydrolysis of activated Val-AMP. The other activity is designated 'posttransfer' editing and involves deacylation of mischarged Val-tRNA(Ile).</text>
</comment>
<dbReference type="EMBL" id="FWYE01000001">
    <property type="protein sequence ID" value="SMD30702.1"/>
    <property type="molecule type" value="Genomic_DNA"/>
</dbReference>
<comment type="catalytic activity">
    <reaction evidence="13 14">
        <text>tRNA(Ile) + L-isoleucine + ATP = L-isoleucyl-tRNA(Ile) + AMP + diphosphate</text>
        <dbReference type="Rhea" id="RHEA:11060"/>
        <dbReference type="Rhea" id="RHEA-COMP:9666"/>
        <dbReference type="Rhea" id="RHEA-COMP:9695"/>
        <dbReference type="ChEBI" id="CHEBI:30616"/>
        <dbReference type="ChEBI" id="CHEBI:33019"/>
        <dbReference type="ChEBI" id="CHEBI:58045"/>
        <dbReference type="ChEBI" id="CHEBI:78442"/>
        <dbReference type="ChEBI" id="CHEBI:78528"/>
        <dbReference type="ChEBI" id="CHEBI:456215"/>
        <dbReference type="EC" id="6.1.1.5"/>
    </reaction>
</comment>
<dbReference type="PANTHER" id="PTHR42780">
    <property type="entry name" value="SOLEUCYL-TRNA SYNTHETASE"/>
    <property type="match status" value="1"/>
</dbReference>
<dbReference type="Pfam" id="PF19302">
    <property type="entry name" value="DUF5915"/>
    <property type="match status" value="1"/>
</dbReference>
<evidence type="ECO:0000256" key="7">
    <source>
        <dbReference type="ARBA" id="ARBA00022741"/>
    </source>
</evidence>
<dbReference type="Gene3D" id="1.10.730.10">
    <property type="entry name" value="Isoleucyl-tRNA Synthetase, Domain 1"/>
    <property type="match status" value="1"/>
</dbReference>
<feature type="short sequence motif" description="'KMSKS' region" evidence="14">
    <location>
        <begin position="590"/>
        <end position="594"/>
    </location>
</feature>
<dbReference type="InterPro" id="IPR009080">
    <property type="entry name" value="tRNAsynth_Ia_anticodon-bd"/>
</dbReference>
<feature type="domain" description="Methionyl/Valyl/Leucyl/Isoleucyl-tRNA synthetase anticodon-binding" evidence="16">
    <location>
        <begin position="673"/>
        <end position="819"/>
    </location>
</feature>
<dbReference type="InterPro" id="IPR014729">
    <property type="entry name" value="Rossmann-like_a/b/a_fold"/>
</dbReference>
<dbReference type="InterPro" id="IPR033709">
    <property type="entry name" value="Anticodon_Ile_ABEc"/>
</dbReference>
<keyword evidence="6 14" id="KW-0479">Metal-binding</keyword>
<dbReference type="InterPro" id="IPR002301">
    <property type="entry name" value="Ile-tRNA-ligase"/>
</dbReference>
<keyword evidence="5 14" id="KW-0436">Ligase</keyword>
<evidence type="ECO:0000259" key="15">
    <source>
        <dbReference type="Pfam" id="PF00133"/>
    </source>
</evidence>
<dbReference type="SUPFAM" id="SSF52374">
    <property type="entry name" value="Nucleotidylyl transferase"/>
    <property type="match status" value="1"/>
</dbReference>
<comment type="domain">
    <text evidence="14">IleRS has two distinct active sites: one for aminoacylation and one for editing. The misactivated valine is translocated from the active site to the editing site, which sterically excludes the correctly activated isoleucine. The single editing site contains two valyl binding pockets, one specific for each substrate (Val-AMP or Val-tRNA(Ile)).</text>
</comment>
<dbReference type="GO" id="GO:0006428">
    <property type="term" value="P:isoleucyl-tRNA aminoacylation"/>
    <property type="evidence" value="ECO:0007669"/>
    <property type="project" value="UniProtKB-UniRule"/>
</dbReference>
<dbReference type="InterPro" id="IPR001412">
    <property type="entry name" value="aa-tRNA-synth_I_CS"/>
</dbReference>
<dbReference type="SUPFAM" id="SSF47323">
    <property type="entry name" value="Anticodon-binding domain of a subclass of class I aminoacyl-tRNA synthetases"/>
    <property type="match status" value="2"/>
</dbReference>
<keyword evidence="7 14" id="KW-0547">Nucleotide-binding</keyword>
<dbReference type="InterPro" id="IPR002300">
    <property type="entry name" value="aa-tRNA-synth_Ia"/>
</dbReference>
<evidence type="ECO:0000256" key="1">
    <source>
        <dbReference type="ARBA" id="ARBA00001947"/>
    </source>
</evidence>
<evidence type="ECO:0000256" key="8">
    <source>
        <dbReference type="ARBA" id="ARBA00022833"/>
    </source>
</evidence>
<dbReference type="InterPro" id="IPR023586">
    <property type="entry name" value="Ile-tRNA-ligase_type2"/>
</dbReference>
<dbReference type="Pfam" id="PF00133">
    <property type="entry name" value="tRNA-synt_1"/>
    <property type="match status" value="1"/>
</dbReference>
<evidence type="ECO:0000256" key="9">
    <source>
        <dbReference type="ARBA" id="ARBA00022840"/>
    </source>
</evidence>
<dbReference type="Gene3D" id="3.90.740.10">
    <property type="entry name" value="Valyl/Leucyl/Isoleucyl-tRNA synthetase, editing domain"/>
    <property type="match status" value="1"/>
</dbReference>
<keyword evidence="9 14" id="KW-0067">ATP-binding</keyword>
<feature type="domain" description="Aminoacyl-tRNA synthetase class Ia" evidence="15">
    <location>
        <begin position="22"/>
        <end position="618"/>
    </location>
</feature>
<evidence type="ECO:0000256" key="5">
    <source>
        <dbReference type="ARBA" id="ARBA00022598"/>
    </source>
</evidence>
<evidence type="ECO:0000256" key="11">
    <source>
        <dbReference type="ARBA" id="ARBA00023146"/>
    </source>
</evidence>
<gene>
    <name evidence="14" type="primary">ileS</name>
    <name evidence="17" type="ORF">SAMN02745355_0596</name>
</gene>
<dbReference type="PRINTS" id="PR00984">
    <property type="entry name" value="TRNASYNTHILE"/>
</dbReference>
<comment type="cofactor">
    <cofactor evidence="1 14">
        <name>Zn(2+)</name>
        <dbReference type="ChEBI" id="CHEBI:29105"/>
    </cofactor>
</comment>
<comment type="caution">
    <text evidence="17">The sequence shown here is derived from an EMBL/GenBank/DDBJ whole genome shotgun (WGS) entry which is preliminary data.</text>
</comment>
<evidence type="ECO:0000256" key="6">
    <source>
        <dbReference type="ARBA" id="ARBA00022723"/>
    </source>
</evidence>
<dbReference type="RefSeq" id="WP_084272587.1">
    <property type="nucleotide sequence ID" value="NZ_FWYE01000001.1"/>
</dbReference>
<name>A0A8G2L749_PICTO</name>
<dbReference type="FunFam" id="3.40.50.620:FF:000063">
    <property type="entry name" value="Isoleucine--tRNA ligase"/>
    <property type="match status" value="1"/>
</dbReference>
<dbReference type="Proteomes" id="UP000192315">
    <property type="component" value="Unassembled WGS sequence"/>
</dbReference>
<accession>A0A8G2L749</accession>
<dbReference type="GO" id="GO:0000049">
    <property type="term" value="F:tRNA binding"/>
    <property type="evidence" value="ECO:0007669"/>
    <property type="project" value="InterPro"/>
</dbReference>
<dbReference type="EC" id="6.1.1.5" evidence="14"/>
<proteinExistence type="inferred from homology"/>
<sequence>MKATLYENINVNKSMIDINNEILNYWKENHIDENIIKSNRNLKPFAFLEGPPTANGRPHVGHLMTRAVKDTVMRYKYMTGHDILRRTGGWDCHGLPVELEAEKHFGFKNKKDIENFGIEKFNQYCRDSVFRYIDEWNIVDDLVGFWVDKENSYITLKNDYMESEWWALKTLYENNLLVKDYKIVPYCPRCGTSLSSHEVAQGYKNVDDPSVFVKFAEKGRKNRYFIAWTTTPWTLPSNEFLVVNPDMDYSLIESDGFEYYLLSSKVESLFNDYKLIKTFKGKDLEGIEYEQLMSFLEKPENAFRVVAASFVTAEDGTGIVHAAPAFGADDFEIGRRFSVEILNPVDQDGRFNEKLPWSGLFVTDANKSIINYLKENNLLFKAETMKHDYPFCYRCGTRLLYYPLDTWFIKVSLIRKKLLENNEKINWVPDYLKNGRFGNFLEEAKDWALSRDRYWGTPLPIWRCNKNHYLAIGSRDDLLKYGGYIPEDLHRPYIDDVVLKCPECGSEMHRESYVIDTWFDSGSASYAAMHYPFSKDFTKSHFPVDFITEAIDQTRGWFYTLHVVASLLFDENAYKNVVSISHILDENGQKMSKSKGNFIAAIDFLNDYGADAARMFFFTGAPWNSKSVNKKLIGEITRKNLSTLLNVYSFFASNANIDEYRFTEIKEPENLLDRWMLSRLNTTIIKVRENMDNYNIHTALRYIEDLISELSNVYLRLSRKRFWEGNLDDSKERAYSTLYYTLRETIKMMAPITPFFSEYLYQKLSPGMPSVHMESYPEAIERFIDNDLENEMEHAIEIMELSRRTRQELNIKGRQPVKEILIYSDIKLRDDIIDIISPELNAESIRFIKSDEMPLKITVRADISKVAKLLKSRINDFNLYLERNNDLVYRELKSKRKINFDGIYLTDDMFIMNEEVNGNYGFNKDERSGIYLFINREIDNDLLLEGYAREIIRRIQVMRKDLNLEYSEKIKTYIDADEDIRSAVERYMEKIKNETLSSEILFKNDPGARAWDIDDKTVYIKIVK</sequence>
<evidence type="ECO:0000259" key="16">
    <source>
        <dbReference type="Pfam" id="PF08264"/>
    </source>
</evidence>
<dbReference type="PANTHER" id="PTHR42780:SF1">
    <property type="entry name" value="ISOLEUCINE--TRNA LIGASE, CYTOPLASMIC"/>
    <property type="match status" value="1"/>
</dbReference>
<reference evidence="17 18" key="1">
    <citation type="submission" date="2017-04" db="EMBL/GenBank/DDBJ databases">
        <authorList>
            <person name="Varghese N."/>
            <person name="Submissions S."/>
        </authorList>
    </citation>
    <scope>NUCLEOTIDE SEQUENCE [LARGE SCALE GENOMIC DNA]</scope>
    <source>
        <strain evidence="17 18">DSM 9789</strain>
    </source>
</reference>
<keyword evidence="4 14" id="KW-0963">Cytoplasm</keyword>
<organism evidence="17 18">
    <name type="scientific">Picrophilus torridus (strain ATCC 700027 / DSM 9790 / JCM 10055 / NBRC 100828 / KAW 2/3)</name>
    <dbReference type="NCBI Taxonomy" id="1122961"/>
    <lineage>
        <taxon>Archaea</taxon>
        <taxon>Methanobacteriati</taxon>
        <taxon>Thermoplasmatota</taxon>
        <taxon>Thermoplasmata</taxon>
        <taxon>Thermoplasmatales</taxon>
        <taxon>Picrophilaceae</taxon>
        <taxon>Picrophilus</taxon>
    </lineage>
</organism>
<dbReference type="FunFam" id="3.40.50.620:FF:000075">
    <property type="entry name" value="Isoleucine--tRNA ligase"/>
    <property type="match status" value="1"/>
</dbReference>
<evidence type="ECO:0000313" key="18">
    <source>
        <dbReference type="Proteomes" id="UP000192315"/>
    </source>
</evidence>
<dbReference type="CDD" id="cd00818">
    <property type="entry name" value="IleRS_core"/>
    <property type="match status" value="1"/>
</dbReference>
<dbReference type="HAMAP" id="MF_02003">
    <property type="entry name" value="Ile_tRNA_synth_type2"/>
    <property type="match status" value="1"/>
</dbReference>
<dbReference type="GO" id="GO:0005737">
    <property type="term" value="C:cytoplasm"/>
    <property type="evidence" value="ECO:0007669"/>
    <property type="project" value="UniProtKB-SubCell"/>
</dbReference>
<dbReference type="GO" id="GO:0008270">
    <property type="term" value="F:zinc ion binding"/>
    <property type="evidence" value="ECO:0007669"/>
    <property type="project" value="UniProtKB-UniRule"/>
</dbReference>
<feature type="short sequence motif" description="'HIGH' region" evidence="14">
    <location>
        <begin position="52"/>
        <end position="62"/>
    </location>
</feature>
<evidence type="ECO:0000256" key="2">
    <source>
        <dbReference type="ARBA" id="ARBA00004496"/>
    </source>
</evidence>
<evidence type="ECO:0000313" key="17">
    <source>
        <dbReference type="EMBL" id="SMD30702.1"/>
    </source>
</evidence>
<keyword evidence="10 14" id="KW-0648">Protein biosynthesis</keyword>
<dbReference type="NCBIfam" id="TIGR00392">
    <property type="entry name" value="ileS"/>
    <property type="match status" value="1"/>
</dbReference>
<dbReference type="Gene3D" id="3.40.50.620">
    <property type="entry name" value="HUPs"/>
    <property type="match status" value="2"/>
</dbReference>
<dbReference type="InterPro" id="IPR009008">
    <property type="entry name" value="Val/Leu/Ile-tRNA-synth_edit"/>
</dbReference>
<dbReference type="GO" id="GO:0004822">
    <property type="term" value="F:isoleucine-tRNA ligase activity"/>
    <property type="evidence" value="ECO:0007669"/>
    <property type="project" value="UniProtKB-UniRule"/>
</dbReference>
<dbReference type="Pfam" id="PF08264">
    <property type="entry name" value="Anticodon_1"/>
    <property type="match status" value="1"/>
</dbReference>
<dbReference type="InterPro" id="IPR013155">
    <property type="entry name" value="M/V/L/I-tRNA-synth_anticd-bd"/>
</dbReference>
<dbReference type="AlphaFoldDB" id="A0A8G2L749"/>
<dbReference type="CDD" id="cd07961">
    <property type="entry name" value="Anticodon_Ia_Ile_ABEc"/>
    <property type="match status" value="1"/>
</dbReference>
<evidence type="ECO:0000256" key="3">
    <source>
        <dbReference type="ARBA" id="ARBA00011245"/>
    </source>
</evidence>
<comment type="similarity">
    <text evidence="14">Belongs to the class-I aminoacyl-tRNA synthetase family. IleS type 2 subfamily.</text>
</comment>
<evidence type="ECO:0000256" key="14">
    <source>
        <dbReference type="HAMAP-Rule" id="MF_02003"/>
    </source>
</evidence>
<comment type="subcellular location">
    <subcellularLocation>
        <location evidence="2 14">Cytoplasm</location>
    </subcellularLocation>
</comment>
<feature type="binding site" evidence="14">
    <location>
        <position position="593"/>
    </location>
    <ligand>
        <name>ATP</name>
        <dbReference type="ChEBI" id="CHEBI:30616"/>
    </ligand>
</feature>
<dbReference type="PROSITE" id="PS00178">
    <property type="entry name" value="AA_TRNA_LIGASE_I"/>
    <property type="match status" value="1"/>
</dbReference>
<protein>
    <recommendedName>
        <fullName evidence="14">Isoleucine--tRNA ligase</fullName>
        <ecNumber evidence="14">6.1.1.5</ecNumber>
    </recommendedName>
    <alternativeName>
        <fullName evidence="14">Isoleucyl-tRNA synthetase</fullName>
        <shortName evidence="14">IleRS</shortName>
    </alternativeName>
</protein>
<dbReference type="GO" id="GO:0005524">
    <property type="term" value="F:ATP binding"/>
    <property type="evidence" value="ECO:0007669"/>
    <property type="project" value="UniProtKB-UniRule"/>
</dbReference>
<dbReference type="SUPFAM" id="SSF50677">
    <property type="entry name" value="ValRS/IleRS/LeuRS editing domain"/>
    <property type="match status" value="1"/>
</dbReference>
<evidence type="ECO:0000256" key="4">
    <source>
        <dbReference type="ARBA" id="ARBA00022490"/>
    </source>
</evidence>
<evidence type="ECO:0000256" key="12">
    <source>
        <dbReference type="ARBA" id="ARBA00025217"/>
    </source>
</evidence>
<evidence type="ECO:0000256" key="13">
    <source>
        <dbReference type="ARBA" id="ARBA00048359"/>
    </source>
</evidence>
<keyword evidence="11 14" id="KW-0030">Aminoacyl-tRNA synthetase</keyword>
<comment type="subunit">
    <text evidence="3 14">Monomer.</text>
</comment>
<keyword evidence="18" id="KW-1185">Reference proteome</keyword>